<name>A0ABY5XJ01_RHISU</name>
<accession>A0ABY5XJ01</accession>
<dbReference type="CDD" id="cd19481">
    <property type="entry name" value="RecA-like_protease"/>
    <property type="match status" value="1"/>
</dbReference>
<dbReference type="InterPro" id="IPR003593">
    <property type="entry name" value="AAA+_ATPase"/>
</dbReference>
<evidence type="ECO:0000313" key="5">
    <source>
        <dbReference type="EMBL" id="UWU14091.1"/>
    </source>
</evidence>
<proteinExistence type="inferred from homology"/>
<evidence type="ECO:0000259" key="4">
    <source>
        <dbReference type="SMART" id="SM00382"/>
    </source>
</evidence>
<dbReference type="GO" id="GO:0005524">
    <property type="term" value="F:ATP binding"/>
    <property type="evidence" value="ECO:0007669"/>
    <property type="project" value="UniProtKB-KW"/>
</dbReference>
<protein>
    <submittedName>
        <fullName evidence="5">ATP-binding protein</fullName>
    </submittedName>
</protein>
<evidence type="ECO:0000256" key="2">
    <source>
        <dbReference type="ARBA" id="ARBA00022741"/>
    </source>
</evidence>
<gene>
    <name evidence="5" type="ORF">N2599_18550</name>
</gene>
<evidence type="ECO:0000313" key="6">
    <source>
        <dbReference type="Proteomes" id="UP001060123"/>
    </source>
</evidence>
<dbReference type="InterPro" id="IPR027417">
    <property type="entry name" value="P-loop_NTPase"/>
</dbReference>
<dbReference type="RefSeq" id="WP_051336710.1">
    <property type="nucleotide sequence ID" value="NZ_CP104143.1"/>
</dbReference>
<sequence length="625" mass="66843">MRLAADAEFLLREVEIRTLASLASARGETGAPELARFGAWLDTGSHPGLSRIAEAFALGEAEAELVALLYAQSLSEEVRRALAALDPGLLPLWLARRLIPDLRLDTLATAAPLRRFGLVEVQGPGRAELRLSLAEPIVDRLCGLRPEIAELDARLRPMAGPIEETALTHRLRTLLAARQGGLPPLMLAGDIAPREVANALTGLGLLPLLLGAADIPEVPEARARLARTWSREAALDGKALVVATAAGRDDALASFAEQVWGPVVIVGTISPGCFSRATAVLSPGIARQDPAAPWRTAFAPWAAALGSPFFRRLASQFRLDRTEIDALAALANVELDGLDADAARAHLWHLAGRAHQAVPLPGCRLQEPVFGWEDLVLPAALTQSLRRIEVHVRHAAEVFDDWGFGRGQKGRGIAALFAGPPGTGKTLAAEVLASSLGLRLLTIDLSQVISKYIGETAKNVAAAFDLAECTGAVMVWNEGDAIWGIRGQVSSATDRHVNAETGDLLSRIEDFRGFTVVTTNLRHAIDPAFLRRFRFIADFPLPSEGERLALWEQAFPVRAPLGSVNFRALAALPLSGGSIRNVALGAAFQAAEAGGEIAEWHIEAEIAEELRKEGQPAPVIDWRAS</sequence>
<dbReference type="PANTHER" id="PTHR23073">
    <property type="entry name" value="26S PROTEASOME REGULATORY SUBUNIT"/>
    <property type="match status" value="1"/>
</dbReference>
<reference evidence="5" key="1">
    <citation type="submission" date="2022-09" db="EMBL/GenBank/DDBJ databases">
        <title>Australian commercial rhizobial inoculants.</title>
        <authorList>
            <person name="Kohlmeier M.G."/>
            <person name="O'Hara G.W."/>
            <person name="Colombi E."/>
            <person name="Ramsay J.P."/>
            <person name="Terpolilli J."/>
        </authorList>
    </citation>
    <scope>NUCLEOTIDE SEQUENCE</scope>
    <source>
        <strain evidence="5">WSM1592</strain>
    </source>
</reference>
<organism evidence="5 6">
    <name type="scientific">Rhizobium sullae</name>
    <name type="common">Rhizobium hedysari</name>
    <dbReference type="NCBI Taxonomy" id="50338"/>
    <lineage>
        <taxon>Bacteria</taxon>
        <taxon>Pseudomonadati</taxon>
        <taxon>Pseudomonadota</taxon>
        <taxon>Alphaproteobacteria</taxon>
        <taxon>Hyphomicrobiales</taxon>
        <taxon>Rhizobiaceae</taxon>
        <taxon>Rhizobium/Agrobacterium group</taxon>
        <taxon>Rhizobium</taxon>
    </lineage>
</organism>
<comment type="similarity">
    <text evidence="1">Belongs to the AAA ATPase family.</text>
</comment>
<dbReference type="InterPro" id="IPR050221">
    <property type="entry name" value="26S_Proteasome_ATPase"/>
</dbReference>
<keyword evidence="6" id="KW-1185">Reference proteome</keyword>
<keyword evidence="2" id="KW-0547">Nucleotide-binding</keyword>
<evidence type="ECO:0000256" key="3">
    <source>
        <dbReference type="ARBA" id="ARBA00022840"/>
    </source>
</evidence>
<keyword evidence="3 5" id="KW-0067">ATP-binding</keyword>
<dbReference type="Gene3D" id="3.40.50.300">
    <property type="entry name" value="P-loop containing nucleotide triphosphate hydrolases"/>
    <property type="match status" value="1"/>
</dbReference>
<dbReference type="SMART" id="SM00382">
    <property type="entry name" value="AAA"/>
    <property type="match status" value="1"/>
</dbReference>
<dbReference type="InterPro" id="IPR003959">
    <property type="entry name" value="ATPase_AAA_core"/>
</dbReference>
<dbReference type="SUPFAM" id="SSF52540">
    <property type="entry name" value="P-loop containing nucleoside triphosphate hydrolases"/>
    <property type="match status" value="1"/>
</dbReference>
<evidence type="ECO:0000256" key="1">
    <source>
        <dbReference type="ARBA" id="ARBA00006914"/>
    </source>
</evidence>
<dbReference type="EMBL" id="CP104143">
    <property type="protein sequence ID" value="UWU14091.1"/>
    <property type="molecule type" value="Genomic_DNA"/>
</dbReference>
<dbReference type="Pfam" id="PF00004">
    <property type="entry name" value="AAA"/>
    <property type="match status" value="1"/>
</dbReference>
<dbReference type="Proteomes" id="UP001060123">
    <property type="component" value="Chromosome"/>
</dbReference>
<feature type="domain" description="AAA+ ATPase" evidence="4">
    <location>
        <begin position="411"/>
        <end position="543"/>
    </location>
</feature>